<dbReference type="EMBL" id="HAHM01000177">
    <property type="protein sequence ID" value="SNX34600.1"/>
    <property type="molecule type" value="Transcribed_RNA"/>
</dbReference>
<dbReference type="InterPro" id="IPR000867">
    <property type="entry name" value="IGFBP-like"/>
</dbReference>
<dbReference type="AlphaFoldDB" id="A0A4Q8K0P3"/>
<evidence type="ECO:0000259" key="6">
    <source>
        <dbReference type="PROSITE" id="PS51323"/>
    </source>
</evidence>
<dbReference type="SUPFAM" id="SSF57184">
    <property type="entry name" value="Growth factor receptor domain"/>
    <property type="match status" value="1"/>
</dbReference>
<sequence length="104" mass="10814">MNRIIGACFLLIICVVGCFALDCPGCDLSRCPSLDPSTCRLGSTKDACACCPVCYKTIGEECGGPWNVKGLCGGHLTCVKPPSPSGEFDPVHEFNSAGTCLALP</sequence>
<evidence type="ECO:0000313" key="7">
    <source>
        <dbReference type="EMBL" id="SNX32658.1"/>
    </source>
</evidence>
<dbReference type="EMBL" id="HAHM01000001">
    <property type="protein sequence ID" value="SNX32658.1"/>
    <property type="molecule type" value="Transcribed_RNA"/>
</dbReference>
<dbReference type="PANTHER" id="PTHR14186:SF20">
    <property type="entry name" value="CYSTEINE-RICH MOTOR NEURON 1 PROTEIN-LIKE"/>
    <property type="match status" value="1"/>
</dbReference>
<keyword evidence="2" id="KW-0964">Secreted</keyword>
<proteinExistence type="predicted"/>
<dbReference type="InterPro" id="IPR011390">
    <property type="entry name" value="IGFBP_rP_mac25"/>
</dbReference>
<organism evidence="7">
    <name type="scientific">Liphistius thaleban</name>
    <dbReference type="NCBI Taxonomy" id="1905330"/>
    <lineage>
        <taxon>Eukaryota</taxon>
        <taxon>Metazoa</taxon>
        <taxon>Ecdysozoa</taxon>
        <taxon>Arthropoda</taxon>
        <taxon>Chelicerata</taxon>
        <taxon>Arachnida</taxon>
        <taxon>Araneae</taxon>
        <taxon>Mesothelae</taxon>
        <taxon>Liphistiidae</taxon>
        <taxon>Liphistius</taxon>
    </lineage>
</organism>
<dbReference type="GO" id="GO:0009966">
    <property type="term" value="P:regulation of signal transduction"/>
    <property type="evidence" value="ECO:0007669"/>
    <property type="project" value="TreeGrafter"/>
</dbReference>
<dbReference type="GO" id="GO:0005576">
    <property type="term" value="C:extracellular region"/>
    <property type="evidence" value="ECO:0007669"/>
    <property type="project" value="UniProtKB-SubCell"/>
</dbReference>
<keyword evidence="3 5" id="KW-0732">Signal</keyword>
<evidence type="ECO:0000256" key="1">
    <source>
        <dbReference type="ARBA" id="ARBA00004613"/>
    </source>
</evidence>
<dbReference type="Gene3D" id="4.10.40.20">
    <property type="match status" value="1"/>
</dbReference>
<reference evidence="7" key="2">
    <citation type="submission" date="2019-05" db="EMBL/GenBank/DDBJ databases">
        <title>Unravelling the molecular evolution of spider venoms.</title>
        <authorList>
            <person name="Pineda S."/>
        </authorList>
    </citation>
    <scope>NUCLEOTIDE SEQUENCE</scope>
</reference>
<feature type="domain" description="IGFBP N-terminal" evidence="6">
    <location>
        <begin position="19"/>
        <end position="103"/>
    </location>
</feature>
<protein>
    <submittedName>
        <fullName evidence="7">U64-Liphistoxin-Lth1a_1</fullName>
    </submittedName>
</protein>
<evidence type="ECO:0000256" key="5">
    <source>
        <dbReference type="SAM" id="SignalP"/>
    </source>
</evidence>
<dbReference type="PANTHER" id="PTHR14186">
    <property type="entry name" value="INSULIN-LIKE GROWTH FACTOR BINDING PROTEIN-RELATED"/>
    <property type="match status" value="1"/>
</dbReference>
<dbReference type="PROSITE" id="PS51323">
    <property type="entry name" value="IGFBP_N_2"/>
    <property type="match status" value="1"/>
</dbReference>
<dbReference type="GO" id="GO:0005520">
    <property type="term" value="F:insulin-like growth factor binding"/>
    <property type="evidence" value="ECO:0007669"/>
    <property type="project" value="InterPro"/>
</dbReference>
<comment type="subcellular location">
    <subcellularLocation>
        <location evidence="1">Secreted</location>
    </subcellularLocation>
</comment>
<dbReference type="SMART" id="SM00121">
    <property type="entry name" value="IB"/>
    <property type="match status" value="1"/>
</dbReference>
<dbReference type="InterPro" id="IPR009030">
    <property type="entry name" value="Growth_fac_rcpt_cys_sf"/>
</dbReference>
<evidence type="ECO:0000256" key="2">
    <source>
        <dbReference type="ARBA" id="ARBA00022525"/>
    </source>
</evidence>
<evidence type="ECO:0000256" key="4">
    <source>
        <dbReference type="ARBA" id="ARBA00023157"/>
    </source>
</evidence>
<dbReference type="GO" id="GO:0001558">
    <property type="term" value="P:regulation of cell growth"/>
    <property type="evidence" value="ECO:0007669"/>
    <property type="project" value="InterPro"/>
</dbReference>
<feature type="signal peptide" evidence="5">
    <location>
        <begin position="1"/>
        <end position="20"/>
    </location>
</feature>
<evidence type="ECO:0000256" key="3">
    <source>
        <dbReference type="ARBA" id="ARBA00022729"/>
    </source>
</evidence>
<keyword evidence="4" id="KW-1015">Disulfide bond</keyword>
<reference evidence="7" key="1">
    <citation type="submission" date="2017-05" db="EMBL/GenBank/DDBJ databases">
        <authorList>
            <person name="QRISCLOUD D."/>
        </authorList>
    </citation>
    <scope>NUCLEOTIDE SEQUENCE</scope>
</reference>
<name>A0A4Q8K0P3_9ARAC</name>
<accession>A0A4Q8K0P3</accession>
<dbReference type="Pfam" id="PF00219">
    <property type="entry name" value="IGFBP"/>
    <property type="match status" value="1"/>
</dbReference>
<feature type="chain" id="PRO_5033444243" evidence="5">
    <location>
        <begin position="21"/>
        <end position="104"/>
    </location>
</feature>